<dbReference type="InterPro" id="IPR036157">
    <property type="entry name" value="dUTPase-like_sf"/>
</dbReference>
<dbReference type="InterPro" id="IPR033704">
    <property type="entry name" value="dUTPase_trimeric"/>
</dbReference>
<accession>A0ABV2HX01</accession>
<feature type="transmembrane region" description="Helical" evidence="4">
    <location>
        <begin position="245"/>
        <end position="266"/>
    </location>
</feature>
<feature type="coiled-coil region" evidence="3">
    <location>
        <begin position="301"/>
        <end position="339"/>
    </location>
</feature>
<evidence type="ECO:0000313" key="5">
    <source>
        <dbReference type="EMBL" id="MET3594924.1"/>
    </source>
</evidence>
<dbReference type="RefSeq" id="WP_292066332.1">
    <property type="nucleotide sequence ID" value="NZ_JBEPLM010000008.1"/>
</dbReference>
<proteinExistence type="predicted"/>
<evidence type="ECO:0000256" key="3">
    <source>
        <dbReference type="SAM" id="Coils"/>
    </source>
</evidence>
<gene>
    <name evidence="5" type="ORF">ABID26_004332</name>
</gene>
<name>A0ABV2HX01_9HYPH</name>
<keyword evidence="4" id="KW-0472">Membrane</keyword>
<evidence type="ECO:0000313" key="6">
    <source>
        <dbReference type="Proteomes" id="UP001549036"/>
    </source>
</evidence>
<dbReference type="Proteomes" id="UP001549036">
    <property type="component" value="Unassembled WGS sequence"/>
</dbReference>
<keyword evidence="4" id="KW-0812">Transmembrane</keyword>
<keyword evidence="2" id="KW-0546">Nucleotide metabolism</keyword>
<reference evidence="5 6" key="1">
    <citation type="submission" date="2024-06" db="EMBL/GenBank/DDBJ databases">
        <title>Genomic Encyclopedia of Type Strains, Phase IV (KMG-IV): sequencing the most valuable type-strain genomes for metagenomic binning, comparative biology and taxonomic classification.</title>
        <authorList>
            <person name="Goeker M."/>
        </authorList>
    </citation>
    <scope>NUCLEOTIDE SEQUENCE [LARGE SCALE GENOMIC DNA]</scope>
    <source>
        <strain evidence="5 6">DSM 29846</strain>
    </source>
</reference>
<protein>
    <submittedName>
        <fullName evidence="5">Deoxycytidine triphosphate deaminase</fullName>
    </submittedName>
</protein>
<dbReference type="CDD" id="cd07557">
    <property type="entry name" value="trimeric_dUTPase"/>
    <property type="match status" value="1"/>
</dbReference>
<evidence type="ECO:0000256" key="2">
    <source>
        <dbReference type="ARBA" id="ARBA00023080"/>
    </source>
</evidence>
<dbReference type="SUPFAM" id="SSF51283">
    <property type="entry name" value="dUTPase-like"/>
    <property type="match status" value="1"/>
</dbReference>
<keyword evidence="3" id="KW-0175">Coiled coil</keyword>
<comment type="caution">
    <text evidence="5">The sequence shown here is derived from an EMBL/GenBank/DDBJ whole genome shotgun (WGS) entry which is preliminary data.</text>
</comment>
<dbReference type="EMBL" id="JBEPLM010000008">
    <property type="protein sequence ID" value="MET3594924.1"/>
    <property type="molecule type" value="Genomic_DNA"/>
</dbReference>
<organism evidence="5 6">
    <name type="scientific">Mesorhizobium shonense</name>
    <dbReference type="NCBI Taxonomy" id="1209948"/>
    <lineage>
        <taxon>Bacteria</taxon>
        <taxon>Pseudomonadati</taxon>
        <taxon>Pseudomonadota</taxon>
        <taxon>Alphaproteobacteria</taxon>
        <taxon>Hyphomicrobiales</taxon>
        <taxon>Phyllobacteriaceae</taxon>
        <taxon>Mesorhizobium</taxon>
    </lineage>
</organism>
<evidence type="ECO:0000256" key="1">
    <source>
        <dbReference type="ARBA" id="ARBA00022801"/>
    </source>
</evidence>
<keyword evidence="4" id="KW-1133">Transmembrane helix</keyword>
<sequence>MTSSTPEPKLFSWTDEEADQIAKDVFDHDPFHKTRGKVAPSLLSAEDIVGYVEKTAMISPFHATQEKLKHASYEDRIGKNAYIYDRKGIQRIPVKDGWLRVPANEIVFVESRVTFRLPRYIAARFNLQIKHVHRGLLLGTGPLVDPGFRGRLLIPLHNLTSEDYYIHEDDGFIWLEFTRTTYNQDRKIQYGYYPKYKEISDGLEWLHKAAYDRYLDREVAIRSSIKPFVERVEKKATKALRGVRWVQGVGAVGALSLIITFGIIFMSEIYSNRSFMQSAYNLLLSQGGEPVKAASGFGKDISQLRVQIEDLQTTVKATRSDLETRIGALEIENASLRKLLRNQGSPQRPSDEKL</sequence>
<keyword evidence="1" id="KW-0378">Hydrolase</keyword>
<evidence type="ECO:0000256" key="4">
    <source>
        <dbReference type="SAM" id="Phobius"/>
    </source>
</evidence>
<dbReference type="Gene3D" id="2.70.40.10">
    <property type="match status" value="1"/>
</dbReference>
<keyword evidence="6" id="KW-1185">Reference proteome</keyword>